<keyword evidence="2" id="KW-1185">Reference proteome</keyword>
<dbReference type="InterPro" id="IPR011006">
    <property type="entry name" value="CheY-like_superfamily"/>
</dbReference>
<organism evidence="1 2">
    <name type="scientific">Rhodopila globiformis</name>
    <name type="common">Rhodopseudomonas globiformis</name>
    <dbReference type="NCBI Taxonomy" id="1071"/>
    <lineage>
        <taxon>Bacteria</taxon>
        <taxon>Pseudomonadati</taxon>
        <taxon>Pseudomonadota</taxon>
        <taxon>Alphaproteobacteria</taxon>
        <taxon>Acetobacterales</taxon>
        <taxon>Acetobacteraceae</taxon>
        <taxon>Rhodopila</taxon>
    </lineage>
</organism>
<dbReference type="RefSeq" id="WP_104520031.1">
    <property type="nucleotide sequence ID" value="NZ_NHRY01000187.1"/>
</dbReference>
<dbReference type="Gene3D" id="3.40.50.2300">
    <property type="match status" value="1"/>
</dbReference>
<sequence>MPFPVLKQGDILIVSVQSALTDHDLLDLRDTLAERVGRVRARGVIIDVTAIDFCDIAMPGGMDGIALAEEARHIRLALPVVLTTGYSDAVGKNWAAACGFAIVSKPYKSAVLGQVMLSLIERGSTSA</sequence>
<proteinExistence type="predicted"/>
<dbReference type="SUPFAM" id="SSF52172">
    <property type="entry name" value="CheY-like"/>
    <property type="match status" value="1"/>
</dbReference>
<accession>A0A2S6NAI1</accession>
<evidence type="ECO:0008006" key="3">
    <source>
        <dbReference type="Google" id="ProtNLM"/>
    </source>
</evidence>
<reference evidence="1 2" key="1">
    <citation type="journal article" date="2018" name="Arch. Microbiol.">
        <title>New insights into the metabolic potential of the phototrophic purple bacterium Rhodopila globiformis DSM 161(T) from its draft genome sequence and evidence for a vanadium-dependent nitrogenase.</title>
        <authorList>
            <person name="Imhoff J.F."/>
            <person name="Rahn T."/>
            <person name="Kunzel S."/>
            <person name="Neulinger S.C."/>
        </authorList>
    </citation>
    <scope>NUCLEOTIDE SEQUENCE [LARGE SCALE GENOMIC DNA]</scope>
    <source>
        <strain evidence="1 2">DSM 161</strain>
    </source>
</reference>
<dbReference type="OrthoDB" id="9784719at2"/>
<evidence type="ECO:0000313" key="1">
    <source>
        <dbReference type="EMBL" id="PPQ31619.1"/>
    </source>
</evidence>
<dbReference type="EMBL" id="NHRY01000187">
    <property type="protein sequence ID" value="PPQ31619.1"/>
    <property type="molecule type" value="Genomic_DNA"/>
</dbReference>
<protein>
    <recommendedName>
        <fullName evidence="3">Response regulatory domain-containing protein</fullName>
    </recommendedName>
</protein>
<dbReference type="AlphaFoldDB" id="A0A2S6NAI1"/>
<dbReference type="SUPFAM" id="SSF52091">
    <property type="entry name" value="SpoIIaa-like"/>
    <property type="match status" value="1"/>
</dbReference>
<dbReference type="InterPro" id="IPR036513">
    <property type="entry name" value="STAS_dom_sf"/>
</dbReference>
<comment type="caution">
    <text evidence="1">The sequence shown here is derived from an EMBL/GenBank/DDBJ whole genome shotgun (WGS) entry which is preliminary data.</text>
</comment>
<evidence type="ECO:0000313" key="2">
    <source>
        <dbReference type="Proteomes" id="UP000239724"/>
    </source>
</evidence>
<name>A0A2S6NAI1_RHOGL</name>
<dbReference type="Proteomes" id="UP000239724">
    <property type="component" value="Unassembled WGS sequence"/>
</dbReference>
<gene>
    <name evidence="1" type="ORF">CCS01_17070</name>
</gene>